<keyword evidence="1" id="KW-0175">Coiled coil</keyword>
<evidence type="ECO:0000256" key="1">
    <source>
        <dbReference type="SAM" id="Coils"/>
    </source>
</evidence>
<reference evidence="2 3" key="1">
    <citation type="submission" date="2023-07" db="EMBL/GenBank/DDBJ databases">
        <title>Genomic Encyclopedia of Type Strains, Phase IV (KMG-IV): sequencing the most valuable type-strain genomes for metagenomic binning, comparative biology and taxonomic classification.</title>
        <authorList>
            <person name="Goeker M."/>
        </authorList>
    </citation>
    <scope>NUCLEOTIDE SEQUENCE [LARGE SCALE GENOMIC DNA]</scope>
    <source>
        <strain evidence="2 3">DSM 1400</strain>
    </source>
</reference>
<dbReference type="RefSeq" id="WP_307357385.1">
    <property type="nucleotide sequence ID" value="NZ_BAAACJ010000047.1"/>
</dbReference>
<dbReference type="Proteomes" id="UP001224418">
    <property type="component" value="Unassembled WGS sequence"/>
</dbReference>
<gene>
    <name evidence="2" type="ORF">QOZ93_002759</name>
</gene>
<name>A0ABU0JV72_HATLI</name>
<protein>
    <submittedName>
        <fullName evidence="2">Uncharacterized protein YjgD (DUF1641 family)</fullName>
    </submittedName>
</protein>
<proteinExistence type="predicted"/>
<dbReference type="EMBL" id="JAUSWN010000041">
    <property type="protein sequence ID" value="MDQ0481003.1"/>
    <property type="molecule type" value="Genomic_DNA"/>
</dbReference>
<keyword evidence="3" id="KW-1185">Reference proteome</keyword>
<evidence type="ECO:0000313" key="2">
    <source>
        <dbReference type="EMBL" id="MDQ0481003.1"/>
    </source>
</evidence>
<sequence>MKKNNKKKIIKGIGATTILTSVIGITPVFASSIINWDEVYKNAYNSMKVVEVQKTQQSINDARKYINELAKNESLINMASTLSTRVDGIQESLFQQFYSLMYVNGKKKTTMSQSEINRAREYVNDFSTYEGNKKYTESWSSAIDEFQQKNINETILAIETLEKSKAIEDLKPAKQLLNELKTSTNEDTKNLVKNLDKRITLAEKEVLNKIEKEKEEQLEAKVKEHIKEIERNIDSKIDELKREQQKIIDNKTKEGEEKINKEIEKLNKEIEDSKKQVEQKMNGIKGLISQVENPDVQKQLIEILKGLSQVVNDNFKKLS</sequence>
<comment type="caution">
    <text evidence="2">The sequence shown here is derived from an EMBL/GenBank/DDBJ whole genome shotgun (WGS) entry which is preliminary data.</text>
</comment>
<organism evidence="2 3">
    <name type="scientific">Hathewaya limosa</name>
    <name type="common">Clostridium limosum</name>
    <dbReference type="NCBI Taxonomy" id="1536"/>
    <lineage>
        <taxon>Bacteria</taxon>
        <taxon>Bacillati</taxon>
        <taxon>Bacillota</taxon>
        <taxon>Clostridia</taxon>
        <taxon>Eubacteriales</taxon>
        <taxon>Clostridiaceae</taxon>
        <taxon>Hathewaya</taxon>
    </lineage>
</organism>
<evidence type="ECO:0000313" key="3">
    <source>
        <dbReference type="Proteomes" id="UP001224418"/>
    </source>
</evidence>
<feature type="coiled-coil region" evidence="1">
    <location>
        <begin position="185"/>
        <end position="283"/>
    </location>
</feature>
<accession>A0ABU0JV72</accession>